<dbReference type="Gene3D" id="3.55.40.10">
    <property type="entry name" value="minor pseudopilin epsh domain"/>
    <property type="match status" value="1"/>
</dbReference>
<reference evidence="13 14" key="1">
    <citation type="submission" date="2023-07" db="EMBL/GenBank/DDBJ databases">
        <title>Sorghum-associated microbial communities from plants grown in Nebraska, USA.</title>
        <authorList>
            <person name="Schachtman D."/>
        </authorList>
    </citation>
    <scope>NUCLEOTIDE SEQUENCE [LARGE SCALE GENOMIC DNA]</scope>
    <source>
        <strain evidence="13 14">BE314</strain>
    </source>
</reference>
<sequence length="207" mass="21317">MLNPMRQRGVTLIELVVAVVIMGVMMAMAAPSFGTWITGTRIRSTAESMLAGLQYARSEATTRNTQVRFQLTTSLDATCALSTSSANWLVDVVTTDANDSVETRCNATPSDTVAPTILQVRAAAETGSGIVVAAGSSQIIFNGLGRQVPIAPATAAANVSIDITPATTRGTCVASGGKVTCLRIVINPGGLVRMCNPAAASSDPQAC</sequence>
<evidence type="ECO:0000256" key="6">
    <source>
        <dbReference type="ARBA" id="ARBA00022692"/>
    </source>
</evidence>
<gene>
    <name evidence="13" type="ORF">J2X20_001642</name>
</gene>
<evidence type="ECO:0000256" key="10">
    <source>
        <dbReference type="ARBA" id="ARBA00030775"/>
    </source>
</evidence>
<proteinExistence type="inferred from homology"/>
<dbReference type="InterPro" id="IPR045584">
    <property type="entry name" value="Pilin-like"/>
</dbReference>
<keyword evidence="5" id="KW-0997">Cell inner membrane</keyword>
<organism evidence="13 14">
    <name type="scientific">Roseateles saccharophilus</name>
    <name type="common">Pseudomonas saccharophila</name>
    <dbReference type="NCBI Taxonomy" id="304"/>
    <lineage>
        <taxon>Bacteria</taxon>
        <taxon>Pseudomonadati</taxon>
        <taxon>Pseudomonadota</taxon>
        <taxon>Betaproteobacteria</taxon>
        <taxon>Burkholderiales</taxon>
        <taxon>Sphaerotilaceae</taxon>
        <taxon>Roseateles</taxon>
    </lineage>
</organism>
<evidence type="ECO:0000256" key="11">
    <source>
        <dbReference type="SAM" id="Phobius"/>
    </source>
</evidence>
<keyword evidence="6 11" id="KW-0812">Transmembrane</keyword>
<keyword evidence="8 11" id="KW-0472">Membrane</keyword>
<evidence type="ECO:0000313" key="14">
    <source>
        <dbReference type="Proteomes" id="UP001180453"/>
    </source>
</evidence>
<evidence type="ECO:0000256" key="9">
    <source>
        <dbReference type="ARBA" id="ARBA00025772"/>
    </source>
</evidence>
<dbReference type="Proteomes" id="UP001180453">
    <property type="component" value="Unassembled WGS sequence"/>
</dbReference>
<evidence type="ECO:0000256" key="2">
    <source>
        <dbReference type="ARBA" id="ARBA00021549"/>
    </source>
</evidence>
<protein>
    <recommendedName>
        <fullName evidence="2">Type II secretion system protein H</fullName>
    </recommendedName>
    <alternativeName>
        <fullName evidence="10">General secretion pathway protein H</fullName>
    </alternativeName>
</protein>
<name>A0ABU1YJI2_ROSSA</name>
<evidence type="ECO:0000256" key="3">
    <source>
        <dbReference type="ARBA" id="ARBA00022475"/>
    </source>
</evidence>
<keyword evidence="3" id="KW-1003">Cell membrane</keyword>
<dbReference type="Pfam" id="PF12019">
    <property type="entry name" value="GspH"/>
    <property type="match status" value="1"/>
</dbReference>
<dbReference type="InterPro" id="IPR022346">
    <property type="entry name" value="T2SS_GspH"/>
</dbReference>
<evidence type="ECO:0000256" key="1">
    <source>
        <dbReference type="ARBA" id="ARBA00004377"/>
    </source>
</evidence>
<evidence type="ECO:0000256" key="5">
    <source>
        <dbReference type="ARBA" id="ARBA00022519"/>
    </source>
</evidence>
<evidence type="ECO:0000313" key="13">
    <source>
        <dbReference type="EMBL" id="MDR7269013.1"/>
    </source>
</evidence>
<dbReference type="EMBL" id="JAVDXU010000001">
    <property type="protein sequence ID" value="MDR7269013.1"/>
    <property type="molecule type" value="Genomic_DNA"/>
</dbReference>
<dbReference type="SUPFAM" id="SSF54523">
    <property type="entry name" value="Pili subunits"/>
    <property type="match status" value="1"/>
</dbReference>
<accession>A0ABU1YJI2</accession>
<feature type="domain" description="General secretion pathway GspH" evidence="12">
    <location>
        <begin position="45"/>
        <end position="190"/>
    </location>
</feature>
<comment type="caution">
    <text evidence="13">The sequence shown here is derived from an EMBL/GenBank/DDBJ whole genome shotgun (WGS) entry which is preliminary data.</text>
</comment>
<dbReference type="NCBIfam" id="TIGR02532">
    <property type="entry name" value="IV_pilin_GFxxxE"/>
    <property type="match status" value="1"/>
</dbReference>
<keyword evidence="4" id="KW-0488">Methylation</keyword>
<comment type="subcellular location">
    <subcellularLocation>
        <location evidence="1">Cell inner membrane</location>
        <topology evidence="1">Single-pass membrane protein</topology>
    </subcellularLocation>
</comment>
<evidence type="ECO:0000256" key="8">
    <source>
        <dbReference type="ARBA" id="ARBA00023136"/>
    </source>
</evidence>
<evidence type="ECO:0000256" key="7">
    <source>
        <dbReference type="ARBA" id="ARBA00022989"/>
    </source>
</evidence>
<comment type="similarity">
    <text evidence="9">Belongs to the GSP H family.</text>
</comment>
<dbReference type="PROSITE" id="PS00409">
    <property type="entry name" value="PROKAR_NTER_METHYL"/>
    <property type="match status" value="1"/>
</dbReference>
<dbReference type="RefSeq" id="WP_310263285.1">
    <property type="nucleotide sequence ID" value="NZ_JAVDXU010000001.1"/>
</dbReference>
<keyword evidence="14" id="KW-1185">Reference proteome</keyword>
<keyword evidence="7 11" id="KW-1133">Transmembrane helix</keyword>
<feature type="transmembrane region" description="Helical" evidence="11">
    <location>
        <begin position="12"/>
        <end position="37"/>
    </location>
</feature>
<evidence type="ECO:0000256" key="4">
    <source>
        <dbReference type="ARBA" id="ARBA00022481"/>
    </source>
</evidence>
<dbReference type="Pfam" id="PF07963">
    <property type="entry name" value="N_methyl"/>
    <property type="match status" value="1"/>
</dbReference>
<evidence type="ECO:0000259" key="12">
    <source>
        <dbReference type="Pfam" id="PF12019"/>
    </source>
</evidence>
<dbReference type="InterPro" id="IPR012902">
    <property type="entry name" value="N_methyl_site"/>
</dbReference>